<proteinExistence type="predicted"/>
<name>A0ABQ8XHD0_9EUKA</name>
<organism evidence="2 3">
    <name type="scientific">Anaeramoeba flamelloides</name>
    <dbReference type="NCBI Taxonomy" id="1746091"/>
    <lineage>
        <taxon>Eukaryota</taxon>
        <taxon>Metamonada</taxon>
        <taxon>Anaeramoebidae</taxon>
        <taxon>Anaeramoeba</taxon>
    </lineage>
</organism>
<dbReference type="EMBL" id="JAOAOG010000296">
    <property type="protein sequence ID" value="KAJ6232011.1"/>
    <property type="molecule type" value="Genomic_DNA"/>
</dbReference>
<feature type="compositionally biased region" description="Acidic residues" evidence="1">
    <location>
        <begin position="299"/>
        <end position="313"/>
    </location>
</feature>
<comment type="caution">
    <text evidence="2">The sequence shown here is derived from an EMBL/GenBank/DDBJ whole genome shotgun (WGS) entry which is preliminary data.</text>
</comment>
<accession>A0ABQ8XHD0</accession>
<feature type="region of interest" description="Disordered" evidence="1">
    <location>
        <begin position="216"/>
        <end position="313"/>
    </location>
</feature>
<feature type="compositionally biased region" description="Acidic residues" evidence="1">
    <location>
        <begin position="270"/>
        <end position="281"/>
    </location>
</feature>
<evidence type="ECO:0000256" key="1">
    <source>
        <dbReference type="SAM" id="MobiDB-lite"/>
    </source>
</evidence>
<evidence type="ECO:0000313" key="2">
    <source>
        <dbReference type="EMBL" id="KAJ6232011.1"/>
    </source>
</evidence>
<gene>
    <name evidence="2" type="ORF">M0813_05376</name>
</gene>
<keyword evidence="3" id="KW-1185">Reference proteome</keyword>
<reference evidence="2" key="1">
    <citation type="submission" date="2022-08" db="EMBL/GenBank/DDBJ databases">
        <title>Novel sulfate-reducing endosymbionts in the free-living metamonad Anaeramoeba.</title>
        <authorList>
            <person name="Jerlstrom-Hultqvist J."/>
            <person name="Cepicka I."/>
            <person name="Gallot-Lavallee L."/>
            <person name="Salas-Leiva D."/>
            <person name="Curtis B.A."/>
            <person name="Zahonova K."/>
            <person name="Pipaliya S."/>
            <person name="Dacks J."/>
            <person name="Roger A.J."/>
        </authorList>
    </citation>
    <scope>NUCLEOTIDE SEQUENCE</scope>
    <source>
        <strain evidence="2">Schooner1</strain>
    </source>
</reference>
<dbReference type="Proteomes" id="UP001150062">
    <property type="component" value="Unassembled WGS sequence"/>
</dbReference>
<feature type="region of interest" description="Disordered" evidence="1">
    <location>
        <begin position="148"/>
        <end position="167"/>
    </location>
</feature>
<feature type="compositionally biased region" description="Basic and acidic residues" evidence="1">
    <location>
        <begin position="282"/>
        <end position="298"/>
    </location>
</feature>
<evidence type="ECO:0000313" key="3">
    <source>
        <dbReference type="Proteomes" id="UP001150062"/>
    </source>
</evidence>
<feature type="compositionally biased region" description="Basic and acidic residues" evidence="1">
    <location>
        <begin position="241"/>
        <end position="269"/>
    </location>
</feature>
<sequence length="313" mass="36377">MSLFKKTLNNFKSLTEINNVIDSEIGITKYYQNITKQQKSMQTALGKWSEGESEFKEISNLLNRLIDLNAQRIKSSDTIQKARTDFTKSLQVILARYKQYLSVQKVTKQKQSKFQSAEKALSNAKKNLEKAKKKSNFEMKRPILQSSVEKRETDFKKSRREAKVAEENRKQTFKEFQDFKLKTIKDAYTNLYQARLGVIEEEVERLEEQLNELNELPSEIKFSESESESGSGSGSGSGSNESEKNDSEKNSEQEKEQEKEKKEKKKKEESDEEEVEEDVSSEEEKKEEEKKEEEKKEEESEETSSSDENSEED</sequence>
<protein>
    <submittedName>
        <fullName evidence="2">Uncharacterized protein</fullName>
    </submittedName>
</protein>